<protein>
    <recommendedName>
        <fullName evidence="2">histidine kinase</fullName>
        <ecNumber evidence="2">2.7.13.3</ecNumber>
    </recommendedName>
</protein>
<dbReference type="Pfam" id="PF12833">
    <property type="entry name" value="HTH_18"/>
    <property type="match status" value="1"/>
</dbReference>
<dbReference type="GO" id="GO:0003700">
    <property type="term" value="F:DNA-binding transcription factor activity"/>
    <property type="evidence" value="ECO:0007669"/>
    <property type="project" value="InterPro"/>
</dbReference>
<keyword evidence="12" id="KW-1185">Reference proteome</keyword>
<dbReference type="InterPro" id="IPR005467">
    <property type="entry name" value="His_kinase_dom"/>
</dbReference>
<dbReference type="InterPro" id="IPR011047">
    <property type="entry name" value="Quinoprotein_ADH-like_sf"/>
</dbReference>
<dbReference type="InterPro" id="IPR011006">
    <property type="entry name" value="CheY-like_superfamily"/>
</dbReference>
<feature type="domain" description="Response regulatory" evidence="10">
    <location>
        <begin position="1159"/>
        <end position="1274"/>
    </location>
</feature>
<keyword evidence="4" id="KW-0805">Transcription regulation</keyword>
<dbReference type="EC" id="2.7.13.3" evidence="2"/>
<dbReference type="CDD" id="cd17574">
    <property type="entry name" value="REC_OmpR"/>
    <property type="match status" value="1"/>
</dbReference>
<proteinExistence type="predicted"/>
<feature type="domain" description="HTH araC/xylS-type" evidence="8">
    <location>
        <begin position="1303"/>
        <end position="1400"/>
    </location>
</feature>
<sequence length="1400" mass="159716">MSKRILSFIFLLIQLSLMSGQNHNQYAVKHISSINGMSGNTIYSFYQDPTGYIWLGGTGGLDRYDGYRFVAFNDLGLTHKSIQHVGKFYPDERNNLLWVFTSTDTYGCYNLKKGRFVDFSDKKEMTRAFHKCHISPGSYWFWSREFGLRHISYRQGRFKTTDYTVANRRLFDNDIRQLAETSQHHIFLATRSGMVLITSQGHVKWLSRGEEMLWCIANGNEVLAYSRKSQQVFAYNGNGNIISKCPLPAMMGRIGAIRSSFIWQGKWYILASTGTFIYDIKRKRFEKPTDFMITNGHLQDVVDGYQFVADKSGKLFIFPPKGKMRTLDIIPNLLSTIDKNGIYKVARSKNGLFYIATYGGGLFTYDYPKDKLTRYTAEDPVPLINSNFLLDVLIDHSGAIWISSERTGISLLSPLLSRMVTYAYPQPGKRGDWSNHIQSIFKNKTGQICIYTKDKKSYVFDVSSFQFSPIATLPGQITNSITDSKGTSWTTTRDMGLYHGSVNYSDLQINHRISSHECTDIVEDKRGRIWVSTWNSGLYMVDNQNQSPLKFHRLINKDFNEARITNMELRNDGILFLGTYNGLYAVDTRKKHISDVDFKVFNVMNGKLPGDEVTCLRIDRKGMLWVGVTGCGLLKLDFSRGIDHMQMTQLTRIDGLSNNNVQSIEQDQRGYIWASSEEGVSRVNEQGEEIYRYELSSDILSNAFCTNSSMSMSDGRILFGSGNGLAVVSPGMIPENHAANRTVLITDLLINGTDIYEEGASILSDTNLSLTRRIELPHDKNSLTLFFSNCYYRNISSQVYQYYLEGSDRYWRHSTGNNFADYDNLRPGNYTFHVRSKSSNGWSPETVLQITIKSPWYATTWAWLLYVVIIAGIAFAGQHFWYERLKLNRKLEVERQLTDFRLNFFTNITHEFRTPLAIIQNSIERLEKAETVSKTAIVTARRGTNRLLRLVNQLMQFRKINTGNMRIAVEKGDIIAFTRNIFQDLYTVAQQKELVMTFTAFDRSHEIYFDRQGVEMMVYNILSNAVKYTPSKGHIDVKITCNERNVLICITDDGAGISSELRQSMFSPFMNGQTAQGGIGIGLYNAAQIAKLHHGSITYRQVNDVGGSCFTISLPDTETVYSAEEYRQSVSRELVEDGNTKPIDNFIREILPRALNDITVGIIEDDFDMMEQIRHEVGVYFNTKGFMNGETGYEGCLALKPALIICDVMLPDTDGYEIVKKFKKTETTKNIPIIMLTALADEAHQIKSYQAGADDYMIKPCNYRLLVARMVQLIKWRNEKPLEVTSSGTREIIVSKAERLFKEQVEALIVNHLDDCMLSVDALAEMMKMGRTKFYGKMKDLYGISPNKYIMNERMRIAAELVSSGKYTIAEVSYRVGIQDPSYFNKCFKAKYGVAPSKYK</sequence>
<organism evidence="11 12">
    <name type="scientific">Segatella maculosa OT 289</name>
    <dbReference type="NCBI Taxonomy" id="999422"/>
    <lineage>
        <taxon>Bacteria</taxon>
        <taxon>Pseudomonadati</taxon>
        <taxon>Bacteroidota</taxon>
        <taxon>Bacteroidia</taxon>
        <taxon>Bacteroidales</taxon>
        <taxon>Prevotellaceae</taxon>
        <taxon>Segatella</taxon>
    </lineage>
</organism>
<dbReference type="GO" id="GO:0043565">
    <property type="term" value="F:sequence-specific DNA binding"/>
    <property type="evidence" value="ECO:0007669"/>
    <property type="project" value="InterPro"/>
</dbReference>
<evidence type="ECO:0000256" key="5">
    <source>
        <dbReference type="ARBA" id="ARBA00023125"/>
    </source>
</evidence>
<evidence type="ECO:0000256" key="6">
    <source>
        <dbReference type="ARBA" id="ARBA00023163"/>
    </source>
</evidence>
<feature type="domain" description="Histidine kinase" evidence="9">
    <location>
        <begin position="907"/>
        <end position="1118"/>
    </location>
</feature>
<evidence type="ECO:0000256" key="1">
    <source>
        <dbReference type="ARBA" id="ARBA00000085"/>
    </source>
</evidence>
<keyword evidence="5" id="KW-0238">DNA-binding</keyword>
<dbReference type="STRING" id="999422.HMPREF9944_01851"/>
<name>H1HNV7_9BACT</name>
<dbReference type="Gene3D" id="1.10.287.130">
    <property type="match status" value="1"/>
</dbReference>
<dbReference type="InterPro" id="IPR004358">
    <property type="entry name" value="Sig_transdc_His_kin-like_C"/>
</dbReference>
<dbReference type="Pfam" id="PF00072">
    <property type="entry name" value="Response_reg"/>
    <property type="match status" value="1"/>
</dbReference>
<accession>H1HNV7</accession>
<evidence type="ECO:0000259" key="9">
    <source>
        <dbReference type="PROSITE" id="PS50109"/>
    </source>
</evidence>
<dbReference type="InterPro" id="IPR018062">
    <property type="entry name" value="HTH_AraC-typ_CS"/>
</dbReference>
<dbReference type="SUPFAM" id="SSF52172">
    <property type="entry name" value="CheY-like"/>
    <property type="match status" value="1"/>
</dbReference>
<evidence type="ECO:0000259" key="10">
    <source>
        <dbReference type="PROSITE" id="PS50110"/>
    </source>
</evidence>
<keyword evidence="6" id="KW-0804">Transcription</keyword>
<dbReference type="PATRIC" id="fig|999422.3.peg.1945"/>
<dbReference type="InterPro" id="IPR015943">
    <property type="entry name" value="WD40/YVTN_repeat-like_dom_sf"/>
</dbReference>
<evidence type="ECO:0000256" key="3">
    <source>
        <dbReference type="ARBA" id="ARBA00022553"/>
    </source>
</evidence>
<comment type="caution">
    <text evidence="11">The sequence shown here is derived from an EMBL/GenBank/DDBJ whole genome shotgun (WGS) entry which is preliminary data.</text>
</comment>
<dbReference type="PANTHER" id="PTHR43547:SF2">
    <property type="entry name" value="HYBRID SIGNAL TRANSDUCTION HISTIDINE KINASE C"/>
    <property type="match status" value="1"/>
</dbReference>
<dbReference type="Gene3D" id="2.60.40.10">
    <property type="entry name" value="Immunoglobulins"/>
    <property type="match status" value="1"/>
</dbReference>
<dbReference type="PROSITE" id="PS01124">
    <property type="entry name" value="HTH_ARAC_FAMILY_2"/>
    <property type="match status" value="1"/>
</dbReference>
<dbReference type="SMART" id="SM00388">
    <property type="entry name" value="HisKA"/>
    <property type="match status" value="1"/>
</dbReference>
<dbReference type="InterPro" id="IPR011110">
    <property type="entry name" value="Reg_prop"/>
</dbReference>
<dbReference type="Pfam" id="PF07495">
    <property type="entry name" value="Y_Y_Y"/>
    <property type="match status" value="1"/>
</dbReference>
<dbReference type="SMART" id="SM00387">
    <property type="entry name" value="HATPase_c"/>
    <property type="match status" value="1"/>
</dbReference>
<dbReference type="InterPro" id="IPR018060">
    <property type="entry name" value="HTH_AraC"/>
</dbReference>
<dbReference type="Gene3D" id="2.130.10.10">
    <property type="entry name" value="YVTN repeat-like/Quinoprotein amine dehydrogenase"/>
    <property type="match status" value="2"/>
</dbReference>
<dbReference type="HOGENOM" id="CLU_000445_28_1_10"/>
<dbReference type="InterPro" id="IPR003661">
    <property type="entry name" value="HisK_dim/P_dom"/>
</dbReference>
<dbReference type="GO" id="GO:0000155">
    <property type="term" value="F:phosphorelay sensor kinase activity"/>
    <property type="evidence" value="ECO:0007669"/>
    <property type="project" value="InterPro"/>
</dbReference>
<dbReference type="PRINTS" id="PR00344">
    <property type="entry name" value="BCTRLSENSOR"/>
</dbReference>
<dbReference type="PROSITE" id="PS50110">
    <property type="entry name" value="RESPONSE_REGULATORY"/>
    <property type="match status" value="1"/>
</dbReference>
<evidence type="ECO:0000256" key="7">
    <source>
        <dbReference type="PROSITE-ProRule" id="PRU00169"/>
    </source>
</evidence>
<gene>
    <name evidence="11" type="ORF">HMPREF9944_01851</name>
</gene>
<dbReference type="SUPFAM" id="SSF63829">
    <property type="entry name" value="Calcium-dependent phosphotriesterase"/>
    <property type="match status" value="2"/>
</dbReference>
<comment type="catalytic activity">
    <reaction evidence="1">
        <text>ATP + protein L-histidine = ADP + protein N-phospho-L-histidine.</text>
        <dbReference type="EC" id="2.7.13.3"/>
    </reaction>
</comment>
<dbReference type="Gene3D" id="3.30.565.10">
    <property type="entry name" value="Histidine kinase-like ATPase, C-terminal domain"/>
    <property type="match status" value="1"/>
</dbReference>
<dbReference type="InterPro" id="IPR011123">
    <property type="entry name" value="Y_Y_Y"/>
</dbReference>
<dbReference type="InterPro" id="IPR009057">
    <property type="entry name" value="Homeodomain-like_sf"/>
</dbReference>
<feature type="modified residue" description="4-aspartylphosphate" evidence="7">
    <location>
        <position position="1207"/>
    </location>
</feature>
<dbReference type="SUPFAM" id="SSF47384">
    <property type="entry name" value="Homodimeric domain of signal transducing histidine kinase"/>
    <property type="match status" value="1"/>
</dbReference>
<dbReference type="SMART" id="SM00342">
    <property type="entry name" value="HTH_ARAC"/>
    <property type="match status" value="1"/>
</dbReference>
<dbReference type="Proteomes" id="UP000003167">
    <property type="component" value="Unassembled WGS sequence"/>
</dbReference>
<dbReference type="Pfam" id="PF07494">
    <property type="entry name" value="Reg_prop"/>
    <property type="match status" value="3"/>
</dbReference>
<reference evidence="11 12" key="1">
    <citation type="submission" date="2011-12" db="EMBL/GenBank/DDBJ databases">
        <title>The Genome Sequence of Prevotella maculosa OT 289.</title>
        <authorList>
            <consortium name="The Broad Institute Genome Sequencing Platform"/>
            <person name="Earl A."/>
            <person name="Ward D."/>
            <person name="Feldgarden M."/>
            <person name="Gevers D."/>
            <person name="Izard J."/>
            <person name="Blanton J.M."/>
            <person name="Mathney J."/>
            <person name="Tanner A.C."/>
            <person name="Dewhirst F.E."/>
            <person name="Young S.K."/>
            <person name="Zeng Q."/>
            <person name="Gargeya S."/>
            <person name="Fitzgerald M."/>
            <person name="Haas B."/>
            <person name="Abouelleil A."/>
            <person name="Alvarado L."/>
            <person name="Arachchi H.M."/>
            <person name="Berlin A."/>
            <person name="Chapman S.B."/>
            <person name="Gearin G."/>
            <person name="Goldberg J."/>
            <person name="Griggs A."/>
            <person name="Gujja S."/>
            <person name="Hansen M."/>
            <person name="Heiman D."/>
            <person name="Howarth C."/>
            <person name="Larimer J."/>
            <person name="Lui A."/>
            <person name="MacDonald P.J.P."/>
            <person name="McCowen C."/>
            <person name="Montmayeur A."/>
            <person name="Murphy C."/>
            <person name="Neiman D."/>
            <person name="Pearson M."/>
            <person name="Priest M."/>
            <person name="Roberts A."/>
            <person name="Saif S."/>
            <person name="Shea T."/>
            <person name="Sisk P."/>
            <person name="Stolte C."/>
            <person name="Sykes S."/>
            <person name="Wortman J."/>
            <person name="Nusbaum C."/>
            <person name="Birren B."/>
        </authorList>
    </citation>
    <scope>NUCLEOTIDE SEQUENCE [LARGE SCALE GENOMIC DNA]</scope>
    <source>
        <strain evidence="11 12">OT 289</strain>
    </source>
</reference>
<dbReference type="Gene3D" id="1.10.10.60">
    <property type="entry name" value="Homeodomain-like"/>
    <property type="match status" value="1"/>
</dbReference>
<dbReference type="InterPro" id="IPR003594">
    <property type="entry name" value="HATPase_dom"/>
</dbReference>
<dbReference type="Pfam" id="PF00512">
    <property type="entry name" value="HisKA"/>
    <property type="match status" value="1"/>
</dbReference>
<dbReference type="SUPFAM" id="SSF55874">
    <property type="entry name" value="ATPase domain of HSP90 chaperone/DNA topoisomerase II/histidine kinase"/>
    <property type="match status" value="1"/>
</dbReference>
<keyword evidence="3 7" id="KW-0597">Phosphoprotein</keyword>
<evidence type="ECO:0000256" key="2">
    <source>
        <dbReference type="ARBA" id="ARBA00012438"/>
    </source>
</evidence>
<dbReference type="SMART" id="SM00448">
    <property type="entry name" value="REC"/>
    <property type="match status" value="1"/>
</dbReference>
<dbReference type="PROSITE" id="PS50109">
    <property type="entry name" value="HIS_KIN"/>
    <property type="match status" value="1"/>
</dbReference>
<dbReference type="CDD" id="cd00082">
    <property type="entry name" value="HisKA"/>
    <property type="match status" value="1"/>
</dbReference>
<dbReference type="SUPFAM" id="SSF50998">
    <property type="entry name" value="Quinoprotein alcohol dehydrogenase-like"/>
    <property type="match status" value="1"/>
</dbReference>
<evidence type="ECO:0000256" key="4">
    <source>
        <dbReference type="ARBA" id="ARBA00023015"/>
    </source>
</evidence>
<dbReference type="Gene3D" id="3.40.50.2300">
    <property type="match status" value="1"/>
</dbReference>
<evidence type="ECO:0000313" key="11">
    <source>
        <dbReference type="EMBL" id="EHO68597.1"/>
    </source>
</evidence>
<evidence type="ECO:0000313" key="12">
    <source>
        <dbReference type="Proteomes" id="UP000003167"/>
    </source>
</evidence>
<dbReference type="InterPro" id="IPR036890">
    <property type="entry name" value="HATPase_C_sf"/>
</dbReference>
<dbReference type="InterPro" id="IPR036097">
    <property type="entry name" value="HisK_dim/P_sf"/>
</dbReference>
<dbReference type="InterPro" id="IPR013783">
    <property type="entry name" value="Ig-like_fold"/>
</dbReference>
<dbReference type="PANTHER" id="PTHR43547">
    <property type="entry name" value="TWO-COMPONENT HISTIDINE KINASE"/>
    <property type="match status" value="1"/>
</dbReference>
<dbReference type="InterPro" id="IPR001789">
    <property type="entry name" value="Sig_transdc_resp-reg_receiver"/>
</dbReference>
<dbReference type="Pfam" id="PF02518">
    <property type="entry name" value="HATPase_c"/>
    <property type="match status" value="1"/>
</dbReference>
<dbReference type="PROSITE" id="PS00041">
    <property type="entry name" value="HTH_ARAC_FAMILY_1"/>
    <property type="match status" value="1"/>
</dbReference>
<dbReference type="EMBL" id="AGEK01000032">
    <property type="protein sequence ID" value="EHO68597.1"/>
    <property type="molecule type" value="Genomic_DNA"/>
</dbReference>
<dbReference type="RefSeq" id="WP_008565865.1">
    <property type="nucleotide sequence ID" value="NZ_JH594506.1"/>
</dbReference>
<dbReference type="SUPFAM" id="SSF46689">
    <property type="entry name" value="Homeodomain-like"/>
    <property type="match status" value="1"/>
</dbReference>
<evidence type="ECO:0000259" key="8">
    <source>
        <dbReference type="PROSITE" id="PS01124"/>
    </source>
</evidence>